<evidence type="ECO:0000256" key="1">
    <source>
        <dbReference type="ARBA" id="ARBA00023015"/>
    </source>
</evidence>
<keyword evidence="2" id="KW-0238">DNA-binding</keyword>
<dbReference type="InterPro" id="IPR036390">
    <property type="entry name" value="WH_DNA-bd_sf"/>
</dbReference>
<name>A0A380BGD1_9GAMM</name>
<dbReference type="EMBL" id="UGYO01000002">
    <property type="protein sequence ID" value="SUJ00576.1"/>
    <property type="molecule type" value="Genomic_DNA"/>
</dbReference>
<sequence>MTLNQQAPLCPAYQVLRLICGKWKPAILFLLQQQPQRFSYLKRHLPGVSQKVLTAQLKELEQDGVLTRTLYPEVPPRVDYRLSSLGMALLPLLEQMHLFAEQNADLLTGETQ</sequence>
<gene>
    <name evidence="5" type="primary">yybR</name>
    <name evidence="5" type="ORF">NCTC10738_03161</name>
</gene>
<dbReference type="Proteomes" id="UP000254069">
    <property type="component" value="Unassembled WGS sequence"/>
</dbReference>
<keyword evidence="1" id="KW-0805">Transcription regulation</keyword>
<keyword evidence="3" id="KW-0804">Transcription</keyword>
<accession>A0A380BGD1</accession>
<evidence type="ECO:0000259" key="4">
    <source>
        <dbReference type="PROSITE" id="PS51118"/>
    </source>
</evidence>
<evidence type="ECO:0000313" key="5">
    <source>
        <dbReference type="EMBL" id="SUJ00576.1"/>
    </source>
</evidence>
<dbReference type="AlphaFoldDB" id="A0A380BGD1"/>
<dbReference type="GO" id="GO:0003677">
    <property type="term" value="F:DNA binding"/>
    <property type="evidence" value="ECO:0007669"/>
    <property type="project" value="UniProtKB-KW"/>
</dbReference>
<dbReference type="KEGG" id="salg:BS332_21695"/>
<feature type="domain" description="HTH hxlR-type" evidence="4">
    <location>
        <begin position="10"/>
        <end position="108"/>
    </location>
</feature>
<dbReference type="SUPFAM" id="SSF46785">
    <property type="entry name" value="Winged helix' DNA-binding domain"/>
    <property type="match status" value="1"/>
</dbReference>
<dbReference type="RefSeq" id="WP_101059787.1">
    <property type="nucleotide sequence ID" value="NZ_AP024609.1"/>
</dbReference>
<proteinExistence type="predicted"/>
<dbReference type="InterPro" id="IPR036388">
    <property type="entry name" value="WH-like_DNA-bd_sf"/>
</dbReference>
<dbReference type="PROSITE" id="PS51118">
    <property type="entry name" value="HTH_HXLR"/>
    <property type="match status" value="1"/>
</dbReference>
<dbReference type="Gene3D" id="1.10.10.10">
    <property type="entry name" value="Winged helix-like DNA-binding domain superfamily/Winged helix DNA-binding domain"/>
    <property type="match status" value="1"/>
</dbReference>
<reference evidence="5 6" key="1">
    <citation type="submission" date="2018-06" db="EMBL/GenBank/DDBJ databases">
        <authorList>
            <consortium name="Pathogen Informatics"/>
            <person name="Doyle S."/>
        </authorList>
    </citation>
    <scope>NUCLEOTIDE SEQUENCE [LARGE SCALE GENOMIC DNA]</scope>
    <source>
        <strain evidence="5 6">NCTC10738</strain>
    </source>
</reference>
<evidence type="ECO:0000313" key="6">
    <source>
        <dbReference type="Proteomes" id="UP000254069"/>
    </source>
</evidence>
<evidence type="ECO:0000256" key="2">
    <source>
        <dbReference type="ARBA" id="ARBA00023125"/>
    </source>
</evidence>
<dbReference type="PANTHER" id="PTHR33204">
    <property type="entry name" value="TRANSCRIPTIONAL REGULATOR, MARR FAMILY"/>
    <property type="match status" value="1"/>
</dbReference>
<organism evidence="5 6">
    <name type="scientific">Shewanella algae</name>
    <dbReference type="NCBI Taxonomy" id="38313"/>
    <lineage>
        <taxon>Bacteria</taxon>
        <taxon>Pseudomonadati</taxon>
        <taxon>Pseudomonadota</taxon>
        <taxon>Gammaproteobacteria</taxon>
        <taxon>Alteromonadales</taxon>
        <taxon>Shewanellaceae</taxon>
        <taxon>Shewanella</taxon>
    </lineage>
</organism>
<protein>
    <submittedName>
        <fullName evidence="5">Uncharacterized HTH-type transcriptional regulator yybR</fullName>
    </submittedName>
</protein>
<dbReference type="InterPro" id="IPR002577">
    <property type="entry name" value="HTH_HxlR"/>
</dbReference>
<keyword evidence="6" id="KW-1185">Reference proteome</keyword>
<dbReference type="Pfam" id="PF01638">
    <property type="entry name" value="HxlR"/>
    <property type="match status" value="1"/>
</dbReference>
<evidence type="ECO:0000256" key="3">
    <source>
        <dbReference type="ARBA" id="ARBA00023163"/>
    </source>
</evidence>
<dbReference type="PANTHER" id="PTHR33204:SF29">
    <property type="entry name" value="TRANSCRIPTIONAL REGULATOR"/>
    <property type="match status" value="1"/>
</dbReference>